<evidence type="ECO:0000256" key="13">
    <source>
        <dbReference type="PROSITE-ProRule" id="PRU00289"/>
    </source>
</evidence>
<keyword evidence="12" id="KW-0131">Cell cycle</keyword>
<comment type="subcellular location">
    <subcellularLocation>
        <location evidence="1">Cell membrane</location>
        <topology evidence="1">Multi-pass membrane protein</topology>
    </subcellularLocation>
</comment>
<dbReference type="Gene3D" id="1.10.10.10">
    <property type="entry name" value="Winged helix-like DNA-binding domain superfamily/Winged helix DNA-binding domain"/>
    <property type="match status" value="1"/>
</dbReference>
<dbReference type="Pfam" id="PF09397">
    <property type="entry name" value="FtsK_gamma"/>
    <property type="match status" value="1"/>
</dbReference>
<evidence type="ECO:0000313" key="18">
    <source>
        <dbReference type="Proteomes" id="UP001476282"/>
    </source>
</evidence>
<dbReference type="Gene3D" id="3.40.50.300">
    <property type="entry name" value="P-loop containing nucleotide triphosphate hydrolases"/>
    <property type="match status" value="1"/>
</dbReference>
<dbReference type="InterPro" id="IPR036388">
    <property type="entry name" value="WH-like_DNA-bd_sf"/>
</dbReference>
<keyword evidence="3" id="KW-1003">Cell membrane</keyword>
<feature type="transmembrane region" description="Helical" evidence="15">
    <location>
        <begin position="113"/>
        <end position="132"/>
    </location>
</feature>
<keyword evidence="10" id="KW-0238">DNA-binding</keyword>
<dbReference type="EMBL" id="BAABRI010000001">
    <property type="protein sequence ID" value="GAA5480967.1"/>
    <property type="molecule type" value="Genomic_DNA"/>
</dbReference>
<dbReference type="SUPFAM" id="SSF46785">
    <property type="entry name" value="Winged helix' DNA-binding domain"/>
    <property type="match status" value="1"/>
</dbReference>
<reference evidence="17 18" key="1">
    <citation type="submission" date="2024-02" db="EMBL/GenBank/DDBJ databases">
        <title>Haloferula sargassicola NBRC 104335.</title>
        <authorList>
            <person name="Ichikawa N."/>
            <person name="Katano-Makiyama Y."/>
            <person name="Hidaka K."/>
        </authorList>
    </citation>
    <scope>NUCLEOTIDE SEQUENCE [LARGE SCALE GENOMIC DNA]</scope>
    <source>
        <strain evidence="17 18">NBRC 104335</strain>
    </source>
</reference>
<dbReference type="InterPro" id="IPR002543">
    <property type="entry name" value="FtsK_dom"/>
</dbReference>
<evidence type="ECO:0000256" key="14">
    <source>
        <dbReference type="SAM" id="MobiDB-lite"/>
    </source>
</evidence>
<evidence type="ECO:0000259" key="16">
    <source>
        <dbReference type="PROSITE" id="PS50901"/>
    </source>
</evidence>
<feature type="region of interest" description="Disordered" evidence="14">
    <location>
        <begin position="203"/>
        <end position="290"/>
    </location>
</feature>
<evidence type="ECO:0000256" key="7">
    <source>
        <dbReference type="ARBA" id="ARBA00022829"/>
    </source>
</evidence>
<dbReference type="InterPro" id="IPR018541">
    <property type="entry name" value="Ftsk_gamma"/>
</dbReference>
<evidence type="ECO:0000256" key="6">
    <source>
        <dbReference type="ARBA" id="ARBA00022741"/>
    </source>
</evidence>
<dbReference type="InterPro" id="IPR041027">
    <property type="entry name" value="FtsK_alpha"/>
</dbReference>
<dbReference type="SUPFAM" id="SSF52540">
    <property type="entry name" value="P-loop containing nucleoside triphosphate hydrolases"/>
    <property type="match status" value="1"/>
</dbReference>
<feature type="binding site" evidence="13">
    <location>
        <begin position="450"/>
        <end position="457"/>
    </location>
    <ligand>
        <name>ATP</name>
        <dbReference type="ChEBI" id="CHEBI:30616"/>
    </ligand>
</feature>
<dbReference type="PANTHER" id="PTHR22683:SF41">
    <property type="entry name" value="DNA TRANSLOCASE FTSK"/>
    <property type="match status" value="1"/>
</dbReference>
<feature type="region of interest" description="Disordered" evidence="14">
    <location>
        <begin position="542"/>
        <end position="562"/>
    </location>
</feature>
<feature type="compositionally biased region" description="Basic and acidic residues" evidence="14">
    <location>
        <begin position="205"/>
        <end position="235"/>
    </location>
</feature>
<keyword evidence="5 15" id="KW-0812">Transmembrane</keyword>
<dbReference type="SMART" id="SM00843">
    <property type="entry name" value="Ftsk_gamma"/>
    <property type="match status" value="1"/>
</dbReference>
<dbReference type="InterPro" id="IPR025199">
    <property type="entry name" value="FtsK_4TM"/>
</dbReference>
<keyword evidence="8 13" id="KW-0067">ATP-binding</keyword>
<comment type="similarity">
    <text evidence="2">Belongs to the FtsK/SpoIIIE/SftA family.</text>
</comment>
<dbReference type="PANTHER" id="PTHR22683">
    <property type="entry name" value="SPORULATION PROTEIN RELATED"/>
    <property type="match status" value="1"/>
</dbReference>
<organism evidence="17 18">
    <name type="scientific">Haloferula sargassicola</name>
    <dbReference type="NCBI Taxonomy" id="490096"/>
    <lineage>
        <taxon>Bacteria</taxon>
        <taxon>Pseudomonadati</taxon>
        <taxon>Verrucomicrobiota</taxon>
        <taxon>Verrucomicrobiia</taxon>
        <taxon>Verrucomicrobiales</taxon>
        <taxon>Verrucomicrobiaceae</taxon>
        <taxon>Haloferula</taxon>
    </lineage>
</organism>
<name>A0ABP9UJZ9_9BACT</name>
<evidence type="ECO:0000256" key="8">
    <source>
        <dbReference type="ARBA" id="ARBA00022840"/>
    </source>
</evidence>
<keyword evidence="4" id="KW-0132">Cell division</keyword>
<feature type="domain" description="FtsK" evidence="16">
    <location>
        <begin position="433"/>
        <end position="673"/>
    </location>
</feature>
<keyword evidence="6 13" id="KW-0547">Nucleotide-binding</keyword>
<evidence type="ECO:0000256" key="1">
    <source>
        <dbReference type="ARBA" id="ARBA00004651"/>
    </source>
</evidence>
<dbReference type="RefSeq" id="WP_353565123.1">
    <property type="nucleotide sequence ID" value="NZ_BAABRI010000001.1"/>
</dbReference>
<dbReference type="Pfam" id="PF01580">
    <property type="entry name" value="FtsK_SpoIIIE"/>
    <property type="match status" value="1"/>
</dbReference>
<feature type="transmembrane region" description="Helical" evidence="15">
    <location>
        <begin position="157"/>
        <end position="179"/>
    </location>
</feature>
<evidence type="ECO:0000313" key="17">
    <source>
        <dbReference type="EMBL" id="GAA5480967.1"/>
    </source>
</evidence>
<evidence type="ECO:0000256" key="15">
    <source>
        <dbReference type="SAM" id="Phobius"/>
    </source>
</evidence>
<keyword evidence="9 15" id="KW-1133">Transmembrane helix</keyword>
<evidence type="ECO:0000256" key="9">
    <source>
        <dbReference type="ARBA" id="ARBA00022989"/>
    </source>
</evidence>
<evidence type="ECO:0000256" key="11">
    <source>
        <dbReference type="ARBA" id="ARBA00023136"/>
    </source>
</evidence>
<evidence type="ECO:0000256" key="4">
    <source>
        <dbReference type="ARBA" id="ARBA00022618"/>
    </source>
</evidence>
<evidence type="ECO:0000256" key="2">
    <source>
        <dbReference type="ARBA" id="ARBA00006474"/>
    </source>
</evidence>
<dbReference type="PROSITE" id="PS50901">
    <property type="entry name" value="FTSK"/>
    <property type="match status" value="1"/>
</dbReference>
<dbReference type="Proteomes" id="UP001476282">
    <property type="component" value="Unassembled WGS sequence"/>
</dbReference>
<protein>
    <submittedName>
        <fullName evidence="17">DNA translocase SpoIIIE</fullName>
    </submittedName>
</protein>
<dbReference type="InterPro" id="IPR036390">
    <property type="entry name" value="WH_DNA-bd_sf"/>
</dbReference>
<keyword evidence="7" id="KW-0159">Chromosome partition</keyword>
<dbReference type="InterPro" id="IPR050206">
    <property type="entry name" value="FtsK/SpoIIIE/SftA"/>
</dbReference>
<feature type="transmembrane region" description="Helical" evidence="15">
    <location>
        <begin position="75"/>
        <end position="101"/>
    </location>
</feature>
<accession>A0ABP9UJZ9</accession>
<feature type="transmembrane region" description="Helical" evidence="15">
    <location>
        <begin position="21"/>
        <end position="41"/>
    </location>
</feature>
<evidence type="ECO:0000256" key="10">
    <source>
        <dbReference type="ARBA" id="ARBA00023125"/>
    </source>
</evidence>
<comment type="caution">
    <text evidence="17">The sequence shown here is derived from an EMBL/GenBank/DDBJ whole genome shotgun (WGS) entry which is preliminary data.</text>
</comment>
<evidence type="ECO:0000256" key="3">
    <source>
        <dbReference type="ARBA" id="ARBA00022475"/>
    </source>
</evidence>
<keyword evidence="11 15" id="KW-0472">Membrane</keyword>
<keyword evidence="18" id="KW-1185">Reference proteome</keyword>
<evidence type="ECO:0000256" key="12">
    <source>
        <dbReference type="ARBA" id="ARBA00023306"/>
    </source>
</evidence>
<proteinExistence type="inferred from homology"/>
<evidence type="ECO:0000256" key="5">
    <source>
        <dbReference type="ARBA" id="ARBA00022692"/>
    </source>
</evidence>
<feature type="compositionally biased region" description="Basic and acidic residues" evidence="14">
    <location>
        <begin position="264"/>
        <end position="280"/>
    </location>
</feature>
<dbReference type="InterPro" id="IPR027417">
    <property type="entry name" value="P-loop_NTPase"/>
</dbReference>
<gene>
    <name evidence="17" type="primary">spoIIIE</name>
    <name evidence="17" type="ORF">Hsar01_00172</name>
</gene>
<sequence length="812" mass="88816">MAKKDNRKRGQAAEAPKWSNELIGIGLIGLGLVLFLAVVSFSHKDLPVWGMGESLAPHAEAQKPRGNFIGPLGTVIGLAHAFLFGKAGFLLPVALIWFGVIKLVFNGRLWPRTGIGFVVMLLSGAVFLHAGWADPGDAPGAGGVFGRLISDQLMRPIVGKTGTVIIAAVAYLFALILVVGQRPLRFIKGTAALSAEGVGKVSEMISERKERGDKEARLKFEREREKEKRREERKKATPAPKVGEAPQAELPLRETPAPQIIDASQRRVEPPKPGDKPFERRRGHASLPTAGFEDYDLPGFDLLDAVEEVEDATEANRDELLAVQRTIVETLRSFGIETTPGDITRGPTITRYEIYPSVGLRVSRISQLEADIARATKAERINILAPIPGKDTVGIELANSDKVAVPLRELLQDQEFRSAKKKIPLALGKDVYGKTVIGDLAAMPHLLVAGATGSGKSVCINSIIASMLFKFGPDELRFIMVDPKVVEMQLYNKLPHLVVPVVTDPKKVVAALKWVVNEMEKRYRVFAKCGVRNFDGFNSRVREEKPAAPEPEEAAPWEDEEVDQEEIESIAAALESGELGPEADEDELIPEDDEIPDRYPYIVVIVDELADLMQTAPAEVEMNIARIAQKARAAGIHLIIATQTPRADVVTGIIKANIPCRVAFQVSSQLDSRVILDTKGAEKLVGKGDMLYLPPGSAKLERAQGAFVSDEEVERLVKHCSGQAEPNFEEDIQQSIENAANGDGEEEVSDADEEMIIKCIDVVRQEQKCSTSLLQRRLRLGYTRAARMVDILEQRGIVGPGDGAKAREVYVK</sequence>
<dbReference type="Gene3D" id="3.30.980.40">
    <property type="match status" value="1"/>
</dbReference>
<dbReference type="Pfam" id="PF13491">
    <property type="entry name" value="FtsK_4TM"/>
    <property type="match status" value="1"/>
</dbReference>
<feature type="compositionally biased region" description="Acidic residues" evidence="14">
    <location>
        <begin position="550"/>
        <end position="562"/>
    </location>
</feature>
<dbReference type="Pfam" id="PF17854">
    <property type="entry name" value="FtsK_alpha"/>
    <property type="match status" value="1"/>
</dbReference>